<evidence type="ECO:0000256" key="1">
    <source>
        <dbReference type="ARBA" id="ARBA00012937"/>
    </source>
</evidence>
<evidence type="ECO:0000259" key="7">
    <source>
        <dbReference type="PROSITE" id="PS51987"/>
    </source>
</evidence>
<dbReference type="Gene3D" id="3.30.590.10">
    <property type="entry name" value="Glutamine synthetase/guanido kinase, catalytic domain"/>
    <property type="match status" value="1"/>
</dbReference>
<dbReference type="InterPro" id="IPR014746">
    <property type="entry name" value="Gln_synth/guanido_kin_cat_dom"/>
</dbReference>
<sequence length="43" mass="4868">MSRYLLQRIAEEFGTQVSFHPKPIAGDWNGAGCHTNFSTLVMR</sequence>
<dbReference type="SUPFAM" id="SSF55931">
    <property type="entry name" value="Glutamine synthetase/guanido kinase"/>
    <property type="match status" value="1"/>
</dbReference>
<keyword evidence="3" id="KW-0547">Nucleotide-binding</keyword>
<evidence type="ECO:0000256" key="6">
    <source>
        <dbReference type="RuleBase" id="RU000384"/>
    </source>
</evidence>
<evidence type="ECO:0000256" key="3">
    <source>
        <dbReference type="ARBA" id="ARBA00022741"/>
    </source>
</evidence>
<dbReference type="PROSITE" id="PS51987">
    <property type="entry name" value="GS_CATALYTIC"/>
    <property type="match status" value="1"/>
</dbReference>
<comment type="caution">
    <text evidence="8">The sequence shown here is derived from an EMBL/GenBank/DDBJ whole genome shotgun (WGS) entry which is preliminary data.</text>
</comment>
<dbReference type="GO" id="GO:0006542">
    <property type="term" value="P:glutamine biosynthetic process"/>
    <property type="evidence" value="ECO:0007669"/>
    <property type="project" value="TreeGrafter"/>
</dbReference>
<evidence type="ECO:0000256" key="2">
    <source>
        <dbReference type="ARBA" id="ARBA00022598"/>
    </source>
</evidence>
<dbReference type="Proteomes" id="UP000681967">
    <property type="component" value="Unassembled WGS sequence"/>
</dbReference>
<dbReference type="EC" id="6.3.1.2" evidence="1"/>
<organism evidence="8 9">
    <name type="scientific">Rotaria magnacalcarata</name>
    <dbReference type="NCBI Taxonomy" id="392030"/>
    <lineage>
        <taxon>Eukaryota</taxon>
        <taxon>Metazoa</taxon>
        <taxon>Spiralia</taxon>
        <taxon>Gnathifera</taxon>
        <taxon>Rotifera</taxon>
        <taxon>Eurotatoria</taxon>
        <taxon>Bdelloidea</taxon>
        <taxon>Philodinida</taxon>
        <taxon>Philodinidae</taxon>
        <taxon>Rotaria</taxon>
    </lineage>
</organism>
<evidence type="ECO:0000313" key="8">
    <source>
        <dbReference type="EMBL" id="CAF5001436.1"/>
    </source>
</evidence>
<dbReference type="InterPro" id="IPR008146">
    <property type="entry name" value="Gln_synth_cat_dom"/>
</dbReference>
<dbReference type="InterPro" id="IPR050292">
    <property type="entry name" value="Glutamine_Synthetase"/>
</dbReference>
<gene>
    <name evidence="8" type="ORF">BYL167_LOCUS55442</name>
</gene>
<dbReference type="AlphaFoldDB" id="A0A8S3DBI6"/>
<comment type="similarity">
    <text evidence="5 6">Belongs to the glutamine synthetase family.</text>
</comment>
<proteinExistence type="inferred from homology"/>
<dbReference type="PANTHER" id="PTHR20852:SF57">
    <property type="entry name" value="GLUTAMINE SYNTHETASE 2 CYTOPLASMIC"/>
    <property type="match status" value="1"/>
</dbReference>
<evidence type="ECO:0000256" key="5">
    <source>
        <dbReference type="PROSITE-ProRule" id="PRU01331"/>
    </source>
</evidence>
<dbReference type="GO" id="GO:0005524">
    <property type="term" value="F:ATP binding"/>
    <property type="evidence" value="ECO:0007669"/>
    <property type="project" value="UniProtKB-KW"/>
</dbReference>
<feature type="domain" description="GS catalytic" evidence="7">
    <location>
        <begin position="1"/>
        <end position="43"/>
    </location>
</feature>
<protein>
    <recommendedName>
        <fullName evidence="1">glutamine synthetase</fullName>
        <ecNumber evidence="1">6.3.1.2</ecNumber>
    </recommendedName>
</protein>
<reference evidence="8" key="1">
    <citation type="submission" date="2021-02" db="EMBL/GenBank/DDBJ databases">
        <authorList>
            <person name="Nowell W R."/>
        </authorList>
    </citation>
    <scope>NUCLEOTIDE SEQUENCE</scope>
</reference>
<dbReference type="Pfam" id="PF00120">
    <property type="entry name" value="Gln-synt_C"/>
    <property type="match status" value="1"/>
</dbReference>
<keyword evidence="2" id="KW-0436">Ligase</keyword>
<dbReference type="GO" id="GO:0005737">
    <property type="term" value="C:cytoplasm"/>
    <property type="evidence" value="ECO:0007669"/>
    <property type="project" value="TreeGrafter"/>
</dbReference>
<dbReference type="GO" id="GO:0004356">
    <property type="term" value="F:glutamine synthetase activity"/>
    <property type="evidence" value="ECO:0007669"/>
    <property type="project" value="UniProtKB-EC"/>
</dbReference>
<dbReference type="PROSITE" id="PS00181">
    <property type="entry name" value="GLNA_ATP"/>
    <property type="match status" value="1"/>
</dbReference>
<dbReference type="PANTHER" id="PTHR20852">
    <property type="entry name" value="GLUTAMINE SYNTHETASE"/>
    <property type="match status" value="1"/>
</dbReference>
<accession>A0A8S3DBI6</accession>
<dbReference type="InterPro" id="IPR027303">
    <property type="entry name" value="Gln_synth_gly_rich_site"/>
</dbReference>
<name>A0A8S3DBI6_9BILA</name>
<feature type="non-terminal residue" evidence="8">
    <location>
        <position position="43"/>
    </location>
</feature>
<evidence type="ECO:0000256" key="4">
    <source>
        <dbReference type="ARBA" id="ARBA00022840"/>
    </source>
</evidence>
<keyword evidence="4" id="KW-0067">ATP-binding</keyword>
<evidence type="ECO:0000313" key="9">
    <source>
        <dbReference type="Proteomes" id="UP000681967"/>
    </source>
</evidence>
<dbReference type="EMBL" id="CAJOBH010206949">
    <property type="protein sequence ID" value="CAF5001436.1"/>
    <property type="molecule type" value="Genomic_DNA"/>
</dbReference>